<dbReference type="PANTHER" id="PTHR21047:SF2">
    <property type="entry name" value="THYMIDINE DIPHOSPHO-4-KETO-RHAMNOSE 3,5-EPIMERASE"/>
    <property type="match status" value="1"/>
</dbReference>
<dbReference type="PATRIC" id="fig|1550566.3.peg.1622"/>
<dbReference type="Pfam" id="PF00908">
    <property type="entry name" value="dTDP_sugar_isom"/>
    <property type="match status" value="1"/>
</dbReference>
<accession>A0A0H1R866</accession>
<dbReference type="AlphaFoldDB" id="A0A0H1R866"/>
<organism evidence="2 3">
    <name type="scientific">Methanoculleus sediminis</name>
    <dbReference type="NCBI Taxonomy" id="1550566"/>
    <lineage>
        <taxon>Archaea</taxon>
        <taxon>Methanobacteriati</taxon>
        <taxon>Methanobacteriota</taxon>
        <taxon>Stenosarchaea group</taxon>
        <taxon>Methanomicrobia</taxon>
        <taxon>Methanomicrobiales</taxon>
        <taxon>Methanomicrobiaceae</taxon>
        <taxon>Methanoculleus</taxon>
    </lineage>
</organism>
<evidence type="ECO:0000313" key="3">
    <source>
        <dbReference type="Proteomes" id="UP000035301"/>
    </source>
</evidence>
<reference evidence="2 3" key="1">
    <citation type="journal article" date="2015" name="Int. J. Syst. Evol. Microbiol.">
        <title>Methanoculleus sediminis sp. nov., a methanogen from sediments near a submarine mud volcano.</title>
        <authorList>
            <person name="Chen S.C."/>
            <person name="Chen M.F."/>
            <person name="Lai M.C."/>
            <person name="Weng C.Y."/>
            <person name="Wu S.Y."/>
            <person name="Lin S."/>
            <person name="Yang T.F."/>
            <person name="Chen P.C."/>
        </authorList>
    </citation>
    <scope>NUCLEOTIDE SEQUENCE [LARGE SCALE GENOMIC DNA]</scope>
    <source>
        <strain evidence="2 3">S3Fa</strain>
    </source>
</reference>
<dbReference type="SUPFAM" id="SSF51182">
    <property type="entry name" value="RmlC-like cupins"/>
    <property type="match status" value="1"/>
</dbReference>
<dbReference type="GO" id="GO:0000271">
    <property type="term" value="P:polysaccharide biosynthetic process"/>
    <property type="evidence" value="ECO:0007669"/>
    <property type="project" value="TreeGrafter"/>
</dbReference>
<comment type="caution">
    <text evidence="2">The sequence shown here is derived from an EMBL/GenBank/DDBJ whole genome shotgun (WGS) entry which is preliminary data.</text>
</comment>
<dbReference type="OrthoDB" id="49399at2157"/>
<dbReference type="InterPro" id="IPR014710">
    <property type="entry name" value="RmlC-like_jellyroll"/>
</dbReference>
<dbReference type="PANTHER" id="PTHR21047">
    <property type="entry name" value="DTDP-6-DEOXY-D-GLUCOSE-3,5 EPIMERASE"/>
    <property type="match status" value="1"/>
</dbReference>
<proteinExistence type="predicted"/>
<dbReference type="InterPro" id="IPR011051">
    <property type="entry name" value="RmlC_Cupin_sf"/>
</dbReference>
<dbReference type="Proteomes" id="UP000035301">
    <property type="component" value="Unassembled WGS sequence"/>
</dbReference>
<dbReference type="GO" id="GO:0008830">
    <property type="term" value="F:dTDP-4-dehydrorhamnose 3,5-epimerase activity"/>
    <property type="evidence" value="ECO:0007669"/>
    <property type="project" value="InterPro"/>
</dbReference>
<name>A0A0H1R866_9EURY</name>
<dbReference type="InterPro" id="IPR000888">
    <property type="entry name" value="RmlC-like"/>
</dbReference>
<sequence>MKPTIDGVVVKNLRLIPDERGWLMEILRCDDAIFEKFGQVYCTTAYPGVVKAWHYHKKQTDNFTCVHGMMKVALYDARENSPTRGNLMEFFVGEKNPILISVPPGVYHGFKGIGTETAFFVSIPTLPYNYDEPDEFRLPPDTDEIPYDWGLTPGLKHG</sequence>
<keyword evidence="3" id="KW-1185">Reference proteome</keyword>
<protein>
    <submittedName>
        <fullName evidence="2">dTDP-4-dehydrorhamnose 3,5-epimerase</fullName>
    </submittedName>
</protein>
<evidence type="ECO:0000256" key="1">
    <source>
        <dbReference type="PIRSR" id="PIRSR600888-3"/>
    </source>
</evidence>
<dbReference type="GO" id="GO:0005829">
    <property type="term" value="C:cytosol"/>
    <property type="evidence" value="ECO:0007669"/>
    <property type="project" value="TreeGrafter"/>
</dbReference>
<evidence type="ECO:0000313" key="2">
    <source>
        <dbReference type="EMBL" id="KLK88802.1"/>
    </source>
</evidence>
<dbReference type="Gene3D" id="2.60.120.10">
    <property type="entry name" value="Jelly Rolls"/>
    <property type="match status" value="1"/>
</dbReference>
<dbReference type="EMBL" id="JXOJ01000002">
    <property type="protein sequence ID" value="KLK88802.1"/>
    <property type="molecule type" value="Genomic_DNA"/>
</dbReference>
<gene>
    <name evidence="2" type="ORF">SZ63_07470</name>
</gene>
<dbReference type="STRING" id="1550566.SZ63_07470"/>
<feature type="site" description="Participates in a stacking interaction with the thymidine ring of dTDP-4-oxo-6-deoxyglucose" evidence="1">
    <location>
        <position position="128"/>
    </location>
</feature>
<dbReference type="RefSeq" id="WP_048183406.1">
    <property type="nucleotide sequence ID" value="NZ_JXOJ01000002.1"/>
</dbReference>